<gene>
    <name evidence="1" type="ORF">WKI67_40410</name>
</gene>
<evidence type="ECO:0000313" key="1">
    <source>
        <dbReference type="EMBL" id="MEJ8639621.1"/>
    </source>
</evidence>
<organism evidence="1 2">
    <name type="scientific">Streptomyces achmelvichensis</name>
    <dbReference type="NCBI Taxonomy" id="3134111"/>
    <lineage>
        <taxon>Bacteria</taxon>
        <taxon>Bacillati</taxon>
        <taxon>Actinomycetota</taxon>
        <taxon>Actinomycetes</taxon>
        <taxon>Kitasatosporales</taxon>
        <taxon>Streptomycetaceae</taxon>
        <taxon>Streptomyces</taxon>
    </lineage>
</organism>
<keyword evidence="2" id="KW-1185">Reference proteome</keyword>
<proteinExistence type="predicted"/>
<dbReference type="EMBL" id="JBBKAJ010000022">
    <property type="protein sequence ID" value="MEJ8639621.1"/>
    <property type="molecule type" value="Genomic_DNA"/>
</dbReference>
<evidence type="ECO:0000313" key="2">
    <source>
        <dbReference type="Proteomes" id="UP001377168"/>
    </source>
</evidence>
<reference evidence="1" key="1">
    <citation type="submission" date="2024-03" db="EMBL/GenBank/DDBJ databases">
        <title>Novel Streptomyces species of biotechnological and ecological value are a feature of Machair soil.</title>
        <authorList>
            <person name="Prole J.R."/>
            <person name="Goodfellow M."/>
            <person name="Allenby N."/>
            <person name="Ward A.C."/>
        </authorList>
    </citation>
    <scope>NUCLEOTIDE SEQUENCE</scope>
    <source>
        <strain evidence="1">MS2.AVA.5</strain>
    </source>
</reference>
<dbReference type="Proteomes" id="UP001377168">
    <property type="component" value="Unassembled WGS sequence"/>
</dbReference>
<comment type="caution">
    <text evidence="1">The sequence shown here is derived from an EMBL/GenBank/DDBJ whole genome shotgun (WGS) entry which is preliminary data.</text>
</comment>
<protein>
    <submittedName>
        <fullName evidence="1">CU044_2847 family protein</fullName>
    </submittedName>
</protein>
<name>A0ACC6Q7K8_9ACTN</name>
<sequence>MSDLVQAMMPDGTAMWVRVADDEEGPRDTGFGDTVSRRLDDLSGTLDTVTRSVRAGLRNAAPDEVALEFGIEVAAKSGKLVSVLTEAGGKATLKVTVTWRKGQPTVTTVTPAGQASEPEPEPEPEPEDGEAGADRTGGTV</sequence>
<accession>A0ACC6Q7K8</accession>